<dbReference type="RefSeq" id="WP_095614747.1">
    <property type="nucleotide sequence ID" value="NZ_MVOH01000007.1"/>
</dbReference>
<sequence>MGVSVPCRTLELGPLAPIGADARVTDIVVTCDGTVWFDGGHGMQLAHTAIPLDDPAVVRDLAVRLCAQLGKRLDEAQPIADAAADDGTRVHAVIAPIVPQGASISIRFPDRARADLDALAATGMFPPQWTPMLRMLVRMKANMLVSGATGTGKTTLLKALLAACAPNERIVTVEEVRELASVPHPHVVSLVARDANVEGAGDVGLPALVKATLRMRPDRIVVGEVRGEEVVDLLRALNSGHRGSLSTIHADGVDRVPARLVSLGMLADVEPAALERLADGAFDVLIHLERANGRRRIAQIGMLDCRDGRLRGRQAVGRGATEETVIGPAWSDFLRRWGNDVVDCGGAGRAPRRVASRRR</sequence>
<dbReference type="EMBL" id="MVOH01000007">
    <property type="protein sequence ID" value="PAU68004.1"/>
    <property type="molecule type" value="Genomic_DNA"/>
</dbReference>
<dbReference type="PANTHER" id="PTHR30486:SF6">
    <property type="entry name" value="TYPE IV PILUS RETRACTATION ATPASE PILT"/>
    <property type="match status" value="1"/>
</dbReference>
<dbReference type="InterPro" id="IPR001482">
    <property type="entry name" value="T2SS/T4SS_dom"/>
</dbReference>
<comment type="similarity">
    <text evidence="1">Belongs to the GSP E family.</text>
</comment>
<dbReference type="Proteomes" id="UP000218399">
    <property type="component" value="Unassembled WGS sequence"/>
</dbReference>
<feature type="domain" description="Bacterial type II secretion system protein E" evidence="2">
    <location>
        <begin position="60"/>
        <end position="268"/>
    </location>
</feature>
<keyword evidence="4" id="KW-1185">Reference proteome</keyword>
<dbReference type="InterPro" id="IPR050921">
    <property type="entry name" value="T4SS_GSP_E_ATPase"/>
</dbReference>
<dbReference type="PANTHER" id="PTHR30486">
    <property type="entry name" value="TWITCHING MOTILITY PROTEIN PILT"/>
    <property type="match status" value="1"/>
</dbReference>
<dbReference type="CDD" id="cd01130">
    <property type="entry name" value="VirB11-like_ATPase"/>
    <property type="match status" value="1"/>
</dbReference>
<evidence type="ECO:0000313" key="3">
    <source>
        <dbReference type="EMBL" id="PAU68004.1"/>
    </source>
</evidence>
<dbReference type="SUPFAM" id="SSF52540">
    <property type="entry name" value="P-loop containing nucleoside triphosphate hydrolases"/>
    <property type="match status" value="1"/>
</dbReference>
<comment type="caution">
    <text evidence="3">The sequence shown here is derived from an EMBL/GenBank/DDBJ whole genome shotgun (WGS) entry which is preliminary data.</text>
</comment>
<name>A0A2A2EFI1_9BIFI</name>
<dbReference type="InterPro" id="IPR027417">
    <property type="entry name" value="P-loop_NTPase"/>
</dbReference>
<evidence type="ECO:0000313" key="4">
    <source>
        <dbReference type="Proteomes" id="UP000218399"/>
    </source>
</evidence>
<gene>
    <name evidence="3" type="ORF">B1526_0718</name>
</gene>
<dbReference type="OrthoDB" id="9810761at2"/>
<organism evidence="3 4">
    <name type="scientific">Bifidobacterium criceti</name>
    <dbReference type="NCBI Taxonomy" id="1960969"/>
    <lineage>
        <taxon>Bacteria</taxon>
        <taxon>Bacillati</taxon>
        <taxon>Actinomycetota</taxon>
        <taxon>Actinomycetes</taxon>
        <taxon>Bifidobacteriales</taxon>
        <taxon>Bifidobacteriaceae</taxon>
        <taxon>Bifidobacterium</taxon>
    </lineage>
</organism>
<dbReference type="Gene3D" id="3.30.450.380">
    <property type="match status" value="1"/>
</dbReference>
<evidence type="ECO:0000259" key="2">
    <source>
        <dbReference type="Pfam" id="PF00437"/>
    </source>
</evidence>
<evidence type="ECO:0000256" key="1">
    <source>
        <dbReference type="ARBA" id="ARBA00006611"/>
    </source>
</evidence>
<protein>
    <submittedName>
        <fullName evidence="3">Pilus biosynthesis protein</fullName>
    </submittedName>
</protein>
<dbReference type="AlphaFoldDB" id="A0A2A2EFI1"/>
<reference evidence="3 4" key="1">
    <citation type="journal article" date="2017" name="ISME J.">
        <title>Unveiling bifidobacterial biogeography across the mammalian branch of the tree of life.</title>
        <authorList>
            <person name="Milani C."/>
            <person name="Mangifesta M."/>
            <person name="Mancabelli L."/>
            <person name="Lugli G.A."/>
            <person name="James K."/>
            <person name="Duranti S."/>
            <person name="Turroni F."/>
            <person name="Ferrario C."/>
            <person name="Ossiprandi M.C."/>
            <person name="van Sinderen D."/>
            <person name="Ventura M."/>
        </authorList>
    </citation>
    <scope>NUCLEOTIDE SEQUENCE [LARGE SCALE GENOMIC DNA]</scope>
    <source>
        <strain evidence="4">Ham19E</strain>
    </source>
</reference>
<dbReference type="GO" id="GO:0016887">
    <property type="term" value="F:ATP hydrolysis activity"/>
    <property type="evidence" value="ECO:0007669"/>
    <property type="project" value="InterPro"/>
</dbReference>
<accession>A0A2A2EFI1</accession>
<dbReference type="Pfam" id="PF00437">
    <property type="entry name" value="T2SSE"/>
    <property type="match status" value="1"/>
</dbReference>
<dbReference type="Gene3D" id="3.40.50.300">
    <property type="entry name" value="P-loop containing nucleotide triphosphate hydrolases"/>
    <property type="match status" value="1"/>
</dbReference>
<proteinExistence type="inferred from homology"/>